<dbReference type="PANTHER" id="PTHR43668">
    <property type="entry name" value="ALLANTOINASE"/>
    <property type="match status" value="1"/>
</dbReference>
<comment type="caution">
    <text evidence="9">The sequence shown here is derived from an EMBL/GenBank/DDBJ whole genome shotgun (WGS) entry which is preliminary data.</text>
</comment>
<feature type="binding site" evidence="6">
    <location>
        <position position="320"/>
    </location>
    <ligand>
        <name>substrate</name>
    </ligand>
</feature>
<sequence>MPGPSVGRPSGGRPGLAGGGEAVTAGTTAPRPIAEVGELSAPAATPLVLRGVRPYGEGPRIDVRVEGGVISELGLSVDEGGADVVELPGMVLLPGLVDLHVHLREPGPGDAETIDSGLLAAARGGFSAVFAMANTKPATDTPEVAEAVWRRGQEAGLVDVHPVGAITKGLGGEELTDFQTLRDGAAKVRMLSDDGRCVGDPALMRAAVERAGKLGMLIAQHCEEARLTVGASAHEGEAAARLGLKGWPRAAEEAIVARDALLNRDYGGRLHICHASTAGTVELLRWAKAQGIPVTAEATPHHLSLTDARLEPDNGLFRVNPPLREESDRLALREALVDGTVDVVATDHAPHAARDKCCSFDAARPGMLGLETSLAIVHREFVATGLADWRFVARVMSERPAEIAGLPGHGRPIAVGEPANLAVVDPDSPWVASGEAMASIGDNTPFEGERYQARVALTVLRGRVTHRLDTDKDS</sequence>
<accession>K0Z4J3</accession>
<feature type="binding site" evidence="6">
    <location>
        <position position="134"/>
    </location>
    <ligand>
        <name>substrate</name>
    </ligand>
</feature>
<dbReference type="NCBIfam" id="TIGR00857">
    <property type="entry name" value="pyrC_multi"/>
    <property type="match status" value="1"/>
</dbReference>
<dbReference type="InterPro" id="IPR011059">
    <property type="entry name" value="Metal-dep_hydrolase_composite"/>
</dbReference>
<evidence type="ECO:0000313" key="9">
    <source>
        <dbReference type="EMBL" id="EJZ82325.1"/>
    </source>
</evidence>
<dbReference type="GO" id="GO:0006145">
    <property type="term" value="P:purine nucleobase catabolic process"/>
    <property type="evidence" value="ECO:0007669"/>
    <property type="project" value="TreeGrafter"/>
</dbReference>
<comment type="function">
    <text evidence="1 6">Catalyzes the reversible cyclization of carbamoyl aspartate to dihydroorotate.</text>
</comment>
<feature type="binding site" evidence="6">
    <location>
        <position position="221"/>
    </location>
    <ligand>
        <name>Zn(2+)</name>
        <dbReference type="ChEBI" id="CHEBI:29105"/>
        <label>2</label>
    </ligand>
</feature>
<dbReference type="SUPFAM" id="SSF51338">
    <property type="entry name" value="Composite domain of metallo-dependent hydrolases"/>
    <property type="match status" value="1"/>
</dbReference>
<gene>
    <name evidence="6" type="primary">pyrC</name>
    <name evidence="9" type="ORF">HMPREF9719_00742</name>
</gene>
<dbReference type="EC" id="3.5.2.3" evidence="6"/>
<dbReference type="InterPro" id="IPR050138">
    <property type="entry name" value="DHOase/Allantoinase_Hydrolase"/>
</dbReference>
<feature type="binding site" evidence="6">
    <location>
        <position position="274"/>
    </location>
    <ligand>
        <name>Zn(2+)</name>
        <dbReference type="ChEBI" id="CHEBI:29105"/>
        <label>2</label>
    </ligand>
</feature>
<feature type="binding site" evidence="6">
    <location>
        <begin position="102"/>
        <end position="104"/>
    </location>
    <ligand>
        <name>substrate</name>
    </ligand>
</feature>
<dbReference type="PROSITE" id="PS00483">
    <property type="entry name" value="DIHYDROOROTASE_2"/>
    <property type="match status" value="1"/>
</dbReference>
<dbReference type="HOGENOM" id="CLU_015572_1_0_11"/>
<dbReference type="Proteomes" id="UP000006078">
    <property type="component" value="Unassembled WGS sequence"/>
</dbReference>
<dbReference type="PROSITE" id="PS00482">
    <property type="entry name" value="DIHYDROOROTASE_1"/>
    <property type="match status" value="1"/>
</dbReference>
<feature type="binding site" evidence="6">
    <location>
        <position position="100"/>
    </location>
    <ligand>
        <name>Zn(2+)</name>
        <dbReference type="ChEBI" id="CHEBI:29105"/>
        <label>1</label>
    </ligand>
</feature>
<feature type="active site" evidence="6">
    <location>
        <position position="347"/>
    </location>
</feature>
<evidence type="ECO:0000256" key="3">
    <source>
        <dbReference type="ARBA" id="ARBA00022723"/>
    </source>
</evidence>
<keyword evidence="3 6" id="KW-0479">Metal-binding</keyword>
<dbReference type="InterPro" id="IPR032466">
    <property type="entry name" value="Metal_Hydrolase"/>
</dbReference>
<comment type="pathway">
    <text evidence="6">Pyrimidine metabolism; UMP biosynthesis via de novo pathway; (S)-dihydroorotate from bicarbonate: step 3/3.</text>
</comment>
<dbReference type="CDD" id="cd01317">
    <property type="entry name" value="DHOase_IIa"/>
    <property type="match status" value="1"/>
</dbReference>
<evidence type="ECO:0000256" key="6">
    <source>
        <dbReference type="HAMAP-Rule" id="MF_00220"/>
    </source>
</evidence>
<feature type="binding site" evidence="6">
    <location>
        <begin position="365"/>
        <end position="366"/>
    </location>
    <ligand>
        <name>substrate</name>
    </ligand>
</feature>
<dbReference type="InterPro" id="IPR004722">
    <property type="entry name" value="DHOase"/>
</dbReference>
<feature type="binding site" evidence="6">
    <location>
        <position position="351"/>
    </location>
    <ligand>
        <name>substrate</name>
    </ligand>
</feature>
<comment type="cofactor">
    <cofactor evidence="6">
        <name>Zn(2+)</name>
        <dbReference type="ChEBI" id="CHEBI:29105"/>
    </cofactor>
    <text evidence="6">Binds 2 Zn(2+) ions per subunit.</text>
</comment>
<proteinExistence type="inferred from homology"/>
<dbReference type="InterPro" id="IPR024403">
    <property type="entry name" value="DHOase_cat"/>
</dbReference>
<evidence type="ECO:0000256" key="4">
    <source>
        <dbReference type="ARBA" id="ARBA00022801"/>
    </source>
</evidence>
<keyword evidence="5 6" id="KW-0665">Pyrimidine biosynthesis</keyword>
<dbReference type="InterPro" id="IPR002195">
    <property type="entry name" value="Dihydroorotase_CS"/>
</dbReference>
<dbReference type="STRING" id="29321.AAV33_02245"/>
<dbReference type="UniPathway" id="UPA00070">
    <property type="reaction ID" value="UER00117"/>
</dbReference>
<feature type="region of interest" description="Disordered" evidence="7">
    <location>
        <begin position="1"/>
        <end position="26"/>
    </location>
</feature>
<protein>
    <recommendedName>
        <fullName evidence="6">Dihydroorotase</fullName>
        <shortName evidence="6">DHOase</shortName>
        <ecNumber evidence="6">3.5.2.3</ecNumber>
    </recommendedName>
</protein>
<feature type="binding site" evidence="6">
    <location>
        <position position="194"/>
    </location>
    <ligand>
        <name>Zn(2+)</name>
        <dbReference type="ChEBI" id="CHEBI:29105"/>
        <label>1</label>
    </ligand>
</feature>
<keyword evidence="4 6" id="KW-0378">Hydrolase</keyword>
<feature type="binding site" evidence="6">
    <location>
        <position position="194"/>
    </location>
    <ligand>
        <name>Zn(2+)</name>
        <dbReference type="ChEBI" id="CHEBI:29105"/>
        <label>2</label>
    </ligand>
</feature>
<evidence type="ECO:0000256" key="7">
    <source>
        <dbReference type="SAM" id="MobiDB-lite"/>
    </source>
</evidence>
<dbReference type="Gene3D" id="3.20.20.140">
    <property type="entry name" value="Metal-dependent hydrolases"/>
    <property type="match status" value="1"/>
</dbReference>
<dbReference type="GO" id="GO:0044205">
    <property type="term" value="P:'de novo' UMP biosynthetic process"/>
    <property type="evidence" value="ECO:0007669"/>
    <property type="project" value="UniProtKB-UniRule"/>
</dbReference>
<name>K0Z4J3_9CORY</name>
<dbReference type="EMBL" id="AHAE01000034">
    <property type="protein sequence ID" value="EJZ82325.1"/>
    <property type="molecule type" value="Genomic_DNA"/>
</dbReference>
<dbReference type="HAMAP" id="MF_00220_B">
    <property type="entry name" value="PyrC_classI_B"/>
    <property type="match status" value="1"/>
</dbReference>
<dbReference type="Pfam" id="PF12890">
    <property type="entry name" value="DHOase"/>
    <property type="match status" value="1"/>
</dbReference>
<dbReference type="GO" id="GO:0005737">
    <property type="term" value="C:cytoplasm"/>
    <property type="evidence" value="ECO:0007669"/>
    <property type="project" value="TreeGrafter"/>
</dbReference>
<organism evidence="9 10">
    <name type="scientific">Corynebacterium otitidis ATCC 51513</name>
    <dbReference type="NCBI Taxonomy" id="883169"/>
    <lineage>
        <taxon>Bacteria</taxon>
        <taxon>Bacillati</taxon>
        <taxon>Actinomycetota</taxon>
        <taxon>Actinomycetes</taxon>
        <taxon>Mycobacteriales</taxon>
        <taxon>Corynebacteriaceae</taxon>
        <taxon>Corynebacterium</taxon>
    </lineage>
</organism>
<evidence type="ECO:0000256" key="2">
    <source>
        <dbReference type="ARBA" id="ARBA00010286"/>
    </source>
</evidence>
<dbReference type="GO" id="GO:0004038">
    <property type="term" value="F:allantoinase activity"/>
    <property type="evidence" value="ECO:0007669"/>
    <property type="project" value="TreeGrafter"/>
</dbReference>
<dbReference type="GO" id="GO:0008270">
    <property type="term" value="F:zinc ion binding"/>
    <property type="evidence" value="ECO:0007669"/>
    <property type="project" value="UniProtKB-UniRule"/>
</dbReference>
<dbReference type="PANTHER" id="PTHR43668:SF2">
    <property type="entry name" value="ALLANTOINASE"/>
    <property type="match status" value="1"/>
</dbReference>
<comment type="similarity">
    <text evidence="2 6">Belongs to the metallo-dependent hydrolases superfamily. DHOase family. Class I DHOase subfamily.</text>
</comment>
<feature type="binding site" evidence="6">
    <location>
        <position position="347"/>
    </location>
    <ligand>
        <name>Zn(2+)</name>
        <dbReference type="ChEBI" id="CHEBI:29105"/>
        <label>1</label>
    </ligand>
</feature>
<dbReference type="PATRIC" id="fig|883169.3.peg.710"/>
<evidence type="ECO:0000313" key="10">
    <source>
        <dbReference type="Proteomes" id="UP000006078"/>
    </source>
</evidence>
<comment type="catalytic activity">
    <reaction evidence="6">
        <text>(S)-dihydroorotate + H2O = N-carbamoyl-L-aspartate + H(+)</text>
        <dbReference type="Rhea" id="RHEA:24296"/>
        <dbReference type="ChEBI" id="CHEBI:15377"/>
        <dbReference type="ChEBI" id="CHEBI:15378"/>
        <dbReference type="ChEBI" id="CHEBI:30864"/>
        <dbReference type="ChEBI" id="CHEBI:32814"/>
        <dbReference type="EC" id="3.5.2.3"/>
    </reaction>
</comment>
<evidence type="ECO:0000256" key="1">
    <source>
        <dbReference type="ARBA" id="ARBA00002368"/>
    </source>
</evidence>
<dbReference type="SUPFAM" id="SSF51556">
    <property type="entry name" value="Metallo-dependent hydrolases"/>
    <property type="match status" value="1"/>
</dbReference>
<dbReference type="Gene3D" id="2.30.40.10">
    <property type="entry name" value="Urease, subunit C, domain 1"/>
    <property type="match status" value="1"/>
</dbReference>
<feature type="domain" description="Dihydroorotase catalytic" evidence="8">
    <location>
        <begin position="89"/>
        <end position="277"/>
    </location>
</feature>
<feature type="binding site" evidence="6">
    <location>
        <position position="102"/>
    </location>
    <ligand>
        <name>Zn(2+)</name>
        <dbReference type="ChEBI" id="CHEBI:29105"/>
        <label>1</label>
    </ligand>
</feature>
<feature type="compositionally biased region" description="Gly residues" evidence="7">
    <location>
        <begin position="9"/>
        <end position="21"/>
    </location>
</feature>
<keyword evidence="6" id="KW-0862">Zinc</keyword>
<dbReference type="GO" id="GO:0004151">
    <property type="term" value="F:dihydroorotase activity"/>
    <property type="evidence" value="ECO:0007669"/>
    <property type="project" value="UniProtKB-UniRule"/>
</dbReference>
<dbReference type="eggNOG" id="COG0044">
    <property type="taxonomic scope" value="Bacteria"/>
</dbReference>
<evidence type="ECO:0000256" key="5">
    <source>
        <dbReference type="ARBA" id="ARBA00022975"/>
    </source>
</evidence>
<evidence type="ECO:0000259" key="8">
    <source>
        <dbReference type="Pfam" id="PF12890"/>
    </source>
</evidence>
<dbReference type="NCBIfam" id="NF006836">
    <property type="entry name" value="PRK09357.1-1"/>
    <property type="match status" value="1"/>
</dbReference>
<reference evidence="9 10" key="1">
    <citation type="submission" date="2012-08" db="EMBL/GenBank/DDBJ databases">
        <title>The Genome Sequence of Turicella otitidis ATCC 51513.</title>
        <authorList>
            <consortium name="The Broad Institute Genome Sequencing Platform"/>
            <person name="Earl A."/>
            <person name="Ward D."/>
            <person name="Feldgarden M."/>
            <person name="Gevers D."/>
            <person name="Huys G."/>
            <person name="Walker B."/>
            <person name="Young S.K."/>
            <person name="Zeng Q."/>
            <person name="Gargeya S."/>
            <person name="Fitzgerald M."/>
            <person name="Haas B."/>
            <person name="Abouelleil A."/>
            <person name="Alvarado L."/>
            <person name="Arachchi H.M."/>
            <person name="Berlin A.M."/>
            <person name="Chapman S.B."/>
            <person name="Goldberg J."/>
            <person name="Griggs A."/>
            <person name="Gujja S."/>
            <person name="Hansen M."/>
            <person name="Howarth C."/>
            <person name="Imamovic A."/>
            <person name="Larimer J."/>
            <person name="McCowen C."/>
            <person name="Montmayeur A."/>
            <person name="Murphy C."/>
            <person name="Neiman D."/>
            <person name="Pearson M."/>
            <person name="Priest M."/>
            <person name="Roberts A."/>
            <person name="Saif S."/>
            <person name="Shea T."/>
            <person name="Sisk P."/>
            <person name="Sykes S."/>
            <person name="Wortman J."/>
            <person name="Nusbaum C."/>
            <person name="Birren B."/>
        </authorList>
    </citation>
    <scope>NUCLEOTIDE SEQUENCE [LARGE SCALE GENOMIC DNA]</scope>
    <source>
        <strain evidence="9 10">ATCC 51513</strain>
    </source>
</reference>
<keyword evidence="10" id="KW-1185">Reference proteome</keyword>
<dbReference type="AlphaFoldDB" id="K0Z4J3"/>